<dbReference type="EMBL" id="JH668319">
    <property type="protein sequence ID" value="KAG6445344.1"/>
    <property type="molecule type" value="Genomic_DNA"/>
</dbReference>
<protein>
    <recommendedName>
        <fullName evidence="8">Peptidase S1 domain-containing protein</fullName>
    </recommendedName>
</protein>
<dbReference type="Gene3D" id="2.40.10.10">
    <property type="entry name" value="Trypsin-like serine proteases"/>
    <property type="match status" value="1"/>
</dbReference>
<evidence type="ECO:0000256" key="4">
    <source>
        <dbReference type="ARBA" id="ARBA00024195"/>
    </source>
</evidence>
<sequence>MKFLYILSVLTLSTASAQDAANCDKCATRDQCEIFRNMSPTQQNMWVNKYPCAKILYNGHYIPYINGNYVCCSDNLWAAELGYNYGGDNNVLYPEYPDTGVQGVPADYPNYYPTPSIPGGSNNPDPRDSNLNVQPGVINRPATTAPYLNYNTLPPRVTSGQCLASSNPPDPQTGCCGLEASESDRIVVTSARPVYPTTPYALWQQKDPSNAKIIIKKESDKTVNVTIDSRIAGGKETDFYQFPWTAQLMSTFAYDQRRQSFDCGGSLISSRYILTAGHCVYDAVGILVKVEAYLAEYDRTTFPKDCKNVVGYGQECIENIVIEAEEVVRHPLYDDDKLYNDIALIRLRENAPYTEFIRPICLTPIDVDDTNFANLRLAVAGWGRNGRYRSNIKQSTVVNLVPQEQCKKYYPALLRSQMCAVGYTGEDTCKGDSGGPLMTVNGGKYYVVGIVSGKRADAPCGTAVPSLYTNVYYYLDWILANIKD</sequence>
<evidence type="ECO:0000259" key="8">
    <source>
        <dbReference type="PROSITE" id="PS50240"/>
    </source>
</evidence>
<evidence type="ECO:0000256" key="5">
    <source>
        <dbReference type="RuleBase" id="RU363034"/>
    </source>
</evidence>
<evidence type="ECO:0000256" key="6">
    <source>
        <dbReference type="SAM" id="MobiDB-lite"/>
    </source>
</evidence>
<feature type="domain" description="Peptidase S1" evidence="8">
    <location>
        <begin position="231"/>
        <end position="483"/>
    </location>
</feature>
<keyword evidence="5" id="KW-0378">Hydrolase</keyword>
<comment type="caution">
    <text evidence="9">The sequence shown here is derived from an EMBL/GenBank/DDBJ whole genome shotgun (WGS) entry which is preliminary data.</text>
</comment>
<evidence type="ECO:0000256" key="2">
    <source>
        <dbReference type="ARBA" id="ARBA00023157"/>
    </source>
</evidence>
<dbReference type="SUPFAM" id="SSF50494">
    <property type="entry name" value="Trypsin-like serine proteases"/>
    <property type="match status" value="1"/>
</dbReference>
<feature type="signal peptide" evidence="7">
    <location>
        <begin position="1"/>
        <end position="17"/>
    </location>
</feature>
<dbReference type="AlphaFoldDB" id="A0A921YV77"/>
<dbReference type="Proteomes" id="UP000791440">
    <property type="component" value="Unassembled WGS sequence"/>
</dbReference>
<keyword evidence="2" id="KW-1015">Disulfide bond</keyword>
<evidence type="ECO:0000256" key="3">
    <source>
        <dbReference type="ARBA" id="ARBA00023180"/>
    </source>
</evidence>
<comment type="similarity">
    <text evidence="4">Belongs to the peptidase S1 family. CLIP subfamily.</text>
</comment>
<keyword evidence="3" id="KW-0325">Glycoprotein</keyword>
<accession>A0A921YV77</accession>
<feature type="compositionally biased region" description="Polar residues" evidence="6">
    <location>
        <begin position="119"/>
        <end position="133"/>
    </location>
</feature>
<evidence type="ECO:0000256" key="1">
    <source>
        <dbReference type="ARBA" id="ARBA00022729"/>
    </source>
</evidence>
<evidence type="ECO:0000313" key="10">
    <source>
        <dbReference type="Proteomes" id="UP000791440"/>
    </source>
</evidence>
<dbReference type="InterPro" id="IPR018114">
    <property type="entry name" value="TRYPSIN_HIS"/>
</dbReference>
<keyword evidence="1 7" id="KW-0732">Signal</keyword>
<evidence type="ECO:0000313" key="9">
    <source>
        <dbReference type="EMBL" id="KAG6445344.1"/>
    </source>
</evidence>
<keyword evidence="10" id="KW-1185">Reference proteome</keyword>
<proteinExistence type="inferred from homology"/>
<dbReference type="InterPro" id="IPR051487">
    <property type="entry name" value="Ser/Thr_Proteases_Immune/Dev"/>
</dbReference>
<feature type="chain" id="PRO_5037915943" description="Peptidase S1 domain-containing protein" evidence="7">
    <location>
        <begin position="18"/>
        <end position="484"/>
    </location>
</feature>
<dbReference type="SMART" id="SM00020">
    <property type="entry name" value="Tryp_SPc"/>
    <property type="match status" value="1"/>
</dbReference>
<dbReference type="InterPro" id="IPR001254">
    <property type="entry name" value="Trypsin_dom"/>
</dbReference>
<dbReference type="InterPro" id="IPR009003">
    <property type="entry name" value="Peptidase_S1_PA"/>
</dbReference>
<dbReference type="PRINTS" id="PR00722">
    <property type="entry name" value="CHYMOTRYPSIN"/>
</dbReference>
<dbReference type="FunFam" id="2.40.10.10:FF:000028">
    <property type="entry name" value="Serine protease easter"/>
    <property type="match status" value="1"/>
</dbReference>
<dbReference type="InterPro" id="IPR033116">
    <property type="entry name" value="TRYPSIN_SER"/>
</dbReference>
<dbReference type="Pfam" id="PF00089">
    <property type="entry name" value="Trypsin"/>
    <property type="match status" value="1"/>
</dbReference>
<gene>
    <name evidence="9" type="ORF">O3G_MSEX003855</name>
</gene>
<feature type="region of interest" description="Disordered" evidence="6">
    <location>
        <begin position="104"/>
        <end position="138"/>
    </location>
</feature>
<dbReference type="InterPro" id="IPR001314">
    <property type="entry name" value="Peptidase_S1A"/>
</dbReference>
<dbReference type="InterPro" id="IPR043504">
    <property type="entry name" value="Peptidase_S1_PA_chymotrypsin"/>
</dbReference>
<reference evidence="9" key="2">
    <citation type="submission" date="2020-12" db="EMBL/GenBank/DDBJ databases">
        <authorList>
            <person name="Kanost M."/>
        </authorList>
    </citation>
    <scope>NUCLEOTIDE SEQUENCE</scope>
</reference>
<dbReference type="CDD" id="cd00190">
    <property type="entry name" value="Tryp_SPc"/>
    <property type="match status" value="1"/>
</dbReference>
<dbReference type="GO" id="GO:0004252">
    <property type="term" value="F:serine-type endopeptidase activity"/>
    <property type="evidence" value="ECO:0007669"/>
    <property type="project" value="InterPro"/>
</dbReference>
<dbReference type="PROSITE" id="PS00135">
    <property type="entry name" value="TRYPSIN_SER"/>
    <property type="match status" value="1"/>
</dbReference>
<dbReference type="PROSITE" id="PS00134">
    <property type="entry name" value="TRYPSIN_HIS"/>
    <property type="match status" value="1"/>
</dbReference>
<organism evidence="9 10">
    <name type="scientific">Manduca sexta</name>
    <name type="common">Tobacco hawkmoth</name>
    <name type="synonym">Tobacco hornworm</name>
    <dbReference type="NCBI Taxonomy" id="7130"/>
    <lineage>
        <taxon>Eukaryota</taxon>
        <taxon>Metazoa</taxon>
        <taxon>Ecdysozoa</taxon>
        <taxon>Arthropoda</taxon>
        <taxon>Hexapoda</taxon>
        <taxon>Insecta</taxon>
        <taxon>Pterygota</taxon>
        <taxon>Neoptera</taxon>
        <taxon>Endopterygota</taxon>
        <taxon>Lepidoptera</taxon>
        <taxon>Glossata</taxon>
        <taxon>Ditrysia</taxon>
        <taxon>Bombycoidea</taxon>
        <taxon>Sphingidae</taxon>
        <taxon>Sphinginae</taxon>
        <taxon>Sphingini</taxon>
        <taxon>Manduca</taxon>
    </lineage>
</organism>
<keyword evidence="5" id="KW-0645">Protease</keyword>
<keyword evidence="5" id="KW-0720">Serine protease</keyword>
<dbReference type="PANTHER" id="PTHR24256">
    <property type="entry name" value="TRYPTASE-RELATED"/>
    <property type="match status" value="1"/>
</dbReference>
<dbReference type="PROSITE" id="PS50240">
    <property type="entry name" value="TRYPSIN_DOM"/>
    <property type="match status" value="1"/>
</dbReference>
<name>A0A921YV77_MANSE</name>
<dbReference type="GO" id="GO:0006508">
    <property type="term" value="P:proteolysis"/>
    <property type="evidence" value="ECO:0007669"/>
    <property type="project" value="UniProtKB-KW"/>
</dbReference>
<reference evidence="9" key="1">
    <citation type="journal article" date="2016" name="Insect Biochem. Mol. Biol.">
        <title>Multifaceted biological insights from a draft genome sequence of the tobacco hornworm moth, Manduca sexta.</title>
        <authorList>
            <person name="Kanost M.R."/>
            <person name="Arrese E.L."/>
            <person name="Cao X."/>
            <person name="Chen Y.R."/>
            <person name="Chellapilla S."/>
            <person name="Goldsmith M.R."/>
            <person name="Grosse-Wilde E."/>
            <person name="Heckel D.G."/>
            <person name="Herndon N."/>
            <person name="Jiang H."/>
            <person name="Papanicolaou A."/>
            <person name="Qu J."/>
            <person name="Soulages J.L."/>
            <person name="Vogel H."/>
            <person name="Walters J."/>
            <person name="Waterhouse R.M."/>
            <person name="Ahn S.J."/>
            <person name="Almeida F.C."/>
            <person name="An C."/>
            <person name="Aqrawi P."/>
            <person name="Bretschneider A."/>
            <person name="Bryant W.B."/>
            <person name="Bucks S."/>
            <person name="Chao H."/>
            <person name="Chevignon G."/>
            <person name="Christen J.M."/>
            <person name="Clarke D.F."/>
            <person name="Dittmer N.T."/>
            <person name="Ferguson L.C.F."/>
            <person name="Garavelou S."/>
            <person name="Gordon K.H.J."/>
            <person name="Gunaratna R.T."/>
            <person name="Han Y."/>
            <person name="Hauser F."/>
            <person name="He Y."/>
            <person name="Heidel-Fischer H."/>
            <person name="Hirsh A."/>
            <person name="Hu Y."/>
            <person name="Jiang H."/>
            <person name="Kalra D."/>
            <person name="Klinner C."/>
            <person name="Konig C."/>
            <person name="Kovar C."/>
            <person name="Kroll A.R."/>
            <person name="Kuwar S.S."/>
            <person name="Lee S.L."/>
            <person name="Lehman R."/>
            <person name="Li K."/>
            <person name="Li Z."/>
            <person name="Liang H."/>
            <person name="Lovelace S."/>
            <person name="Lu Z."/>
            <person name="Mansfield J.H."/>
            <person name="McCulloch K.J."/>
            <person name="Mathew T."/>
            <person name="Morton B."/>
            <person name="Muzny D.M."/>
            <person name="Neunemann D."/>
            <person name="Ongeri F."/>
            <person name="Pauchet Y."/>
            <person name="Pu L.L."/>
            <person name="Pyrousis I."/>
            <person name="Rao X.J."/>
            <person name="Redding A."/>
            <person name="Roesel C."/>
            <person name="Sanchez-Gracia A."/>
            <person name="Schaack S."/>
            <person name="Shukla A."/>
            <person name="Tetreau G."/>
            <person name="Wang Y."/>
            <person name="Xiong G.H."/>
            <person name="Traut W."/>
            <person name="Walsh T.K."/>
            <person name="Worley K.C."/>
            <person name="Wu D."/>
            <person name="Wu W."/>
            <person name="Wu Y.Q."/>
            <person name="Zhang X."/>
            <person name="Zou Z."/>
            <person name="Zucker H."/>
            <person name="Briscoe A.D."/>
            <person name="Burmester T."/>
            <person name="Clem R.J."/>
            <person name="Feyereisen R."/>
            <person name="Grimmelikhuijzen C.J.P."/>
            <person name="Hamodrakas S.J."/>
            <person name="Hansson B.S."/>
            <person name="Huguet E."/>
            <person name="Jermiin L.S."/>
            <person name="Lan Q."/>
            <person name="Lehman H.K."/>
            <person name="Lorenzen M."/>
            <person name="Merzendorfer H."/>
            <person name="Michalopoulos I."/>
            <person name="Morton D.B."/>
            <person name="Muthukrishnan S."/>
            <person name="Oakeshott J.G."/>
            <person name="Palmer W."/>
            <person name="Park Y."/>
            <person name="Passarelli A.L."/>
            <person name="Rozas J."/>
            <person name="Schwartz L.M."/>
            <person name="Smith W."/>
            <person name="Southgate A."/>
            <person name="Vilcinskas A."/>
            <person name="Vogt R."/>
            <person name="Wang P."/>
            <person name="Werren J."/>
            <person name="Yu X.Q."/>
            <person name="Zhou J.J."/>
            <person name="Brown S.J."/>
            <person name="Scherer S.E."/>
            <person name="Richards S."/>
            <person name="Blissard G.W."/>
        </authorList>
    </citation>
    <scope>NUCLEOTIDE SEQUENCE</scope>
</reference>
<evidence type="ECO:0000256" key="7">
    <source>
        <dbReference type="SAM" id="SignalP"/>
    </source>
</evidence>